<protein>
    <recommendedName>
        <fullName evidence="3">DUF4276 family protein</fullName>
    </recommendedName>
</protein>
<dbReference type="Pfam" id="PF11536">
    <property type="entry name" value="DUF3226"/>
    <property type="match status" value="1"/>
</dbReference>
<comment type="caution">
    <text evidence="1">The sequence shown here is derived from an EMBL/GenBank/DDBJ whole genome shotgun (WGS) entry which is preliminary data.</text>
</comment>
<reference evidence="1 2" key="1">
    <citation type="journal article" date="2019" name="Antonie Van Leeuwenhoek">
        <title>Description of 'Ca. Methylobacter oryzae' KRF1, a novel species from the environmentally important Methylobacter clade 2.</title>
        <authorList>
            <person name="Khatri K."/>
            <person name="Mohite J.A."/>
            <person name="Pandit P.S."/>
            <person name="Bahulikar R."/>
            <person name="Rahalkar M.C."/>
        </authorList>
    </citation>
    <scope>NUCLEOTIDE SEQUENCE [LARGE SCALE GENOMIC DNA]</scope>
    <source>
        <strain evidence="1 2">KRF1</strain>
    </source>
</reference>
<evidence type="ECO:0000313" key="1">
    <source>
        <dbReference type="EMBL" id="TRW90731.1"/>
    </source>
</evidence>
<dbReference type="EMBL" id="RYFG02000116">
    <property type="protein sequence ID" value="TRW90731.1"/>
    <property type="molecule type" value="Genomic_DNA"/>
</dbReference>
<gene>
    <name evidence="1" type="ORF">EKO24_018210</name>
</gene>
<dbReference type="InterPro" id="IPR024508">
    <property type="entry name" value="DUF3226"/>
</dbReference>
<name>A0ABY3C648_9GAMM</name>
<keyword evidence="2" id="KW-1185">Reference proteome</keyword>
<dbReference type="RefSeq" id="WP_127027419.1">
    <property type="nucleotide sequence ID" value="NZ_RYFG02000116.1"/>
</dbReference>
<proteinExistence type="predicted"/>
<evidence type="ECO:0008006" key="3">
    <source>
        <dbReference type="Google" id="ProtNLM"/>
    </source>
</evidence>
<accession>A0ABY3C648</accession>
<sequence>MVRAAILHEGSRNDKTADKKLIISLFKELGLPENSVDFYAFGYKSEFFNINNANYKELKSSVEAEEINKILFVVDADDEKDDAKYKGFENTENQLKQIVEKLGFQDISRVYIVCDPNTKIGYLESLILASLPEQKRKCIECFVKCSKMNSKNIHKRIINHLYTIAYPDPPYNFGHPHFDDLKAELKNLFA</sequence>
<evidence type="ECO:0000313" key="2">
    <source>
        <dbReference type="Proteomes" id="UP000733744"/>
    </source>
</evidence>
<organism evidence="1 2">
    <name type="scientific">Candidatus Methylobacter oryzae</name>
    <dbReference type="NCBI Taxonomy" id="2497749"/>
    <lineage>
        <taxon>Bacteria</taxon>
        <taxon>Pseudomonadati</taxon>
        <taxon>Pseudomonadota</taxon>
        <taxon>Gammaproteobacteria</taxon>
        <taxon>Methylococcales</taxon>
        <taxon>Methylococcaceae</taxon>
        <taxon>Methylobacter</taxon>
    </lineage>
</organism>
<dbReference type="Proteomes" id="UP000733744">
    <property type="component" value="Unassembled WGS sequence"/>
</dbReference>